<dbReference type="Proteomes" id="UP000283543">
    <property type="component" value="Unassembled WGS sequence"/>
</dbReference>
<dbReference type="EMBL" id="QUSZ01005786">
    <property type="protein sequence ID" value="RHY08244.1"/>
    <property type="molecule type" value="Genomic_DNA"/>
</dbReference>
<dbReference type="Proteomes" id="UP000265716">
    <property type="component" value="Unassembled WGS sequence"/>
</dbReference>
<accession>A0A397DLQ8</accession>
<evidence type="ECO:0000313" key="2">
    <source>
        <dbReference type="EMBL" id="RHY17359.1"/>
    </source>
</evidence>
<reference evidence="8 9" key="1">
    <citation type="submission" date="2018-08" db="EMBL/GenBank/DDBJ databases">
        <title>Aphanomyces genome sequencing and annotation.</title>
        <authorList>
            <person name="Minardi D."/>
            <person name="Oidtmann B."/>
            <person name="Van Der Giezen M."/>
            <person name="Studholme D.J."/>
        </authorList>
    </citation>
    <scope>NUCLEOTIDE SEQUENCE [LARGE SCALE GENOMIC DNA]</scope>
    <source>
        <strain evidence="6 10">197901</strain>
        <strain evidence="5 12">D2</strain>
        <strain evidence="7 14">FDL457</strain>
        <strain evidence="1 8">Kv</strain>
        <strain evidence="4 9">SA</strain>
        <strain evidence="3 13">Si</strain>
        <strain evidence="2 11">Yx</strain>
    </source>
</reference>
<protein>
    <submittedName>
        <fullName evidence="4">Uncharacterized protein</fullName>
    </submittedName>
</protein>
<dbReference type="EMBL" id="QUTC01004451">
    <property type="protein sequence ID" value="RHY64502.1"/>
    <property type="molecule type" value="Genomic_DNA"/>
</dbReference>
<sequence length="81" mass="9150">MVVRGSLVVATTVCQDRWMMESPCQCAVVWSRWMPALYGRDQLGLGQQVEVLSRLVLVGLGRSIQALWQRVKDSWGELCLV</sequence>
<dbReference type="EMBL" id="QUTA01005064">
    <property type="protein sequence ID" value="RHY17359.1"/>
    <property type="molecule type" value="Genomic_DNA"/>
</dbReference>
<evidence type="ECO:0000313" key="4">
    <source>
        <dbReference type="EMBL" id="RHY64502.1"/>
    </source>
</evidence>
<dbReference type="Proteomes" id="UP000266643">
    <property type="component" value="Unassembled WGS sequence"/>
</dbReference>
<evidence type="ECO:0000313" key="3">
    <source>
        <dbReference type="EMBL" id="RHY63749.1"/>
    </source>
</evidence>
<evidence type="ECO:0000313" key="10">
    <source>
        <dbReference type="Proteomes" id="UP000266196"/>
    </source>
</evidence>
<dbReference type="EMBL" id="QUTE01011577">
    <property type="protein sequence ID" value="RHZ09370.1"/>
    <property type="molecule type" value="Genomic_DNA"/>
</dbReference>
<proteinExistence type="predicted"/>
<dbReference type="Proteomes" id="UP000286510">
    <property type="component" value="Unassembled WGS sequence"/>
</dbReference>
<dbReference type="AlphaFoldDB" id="A0A397DLQ8"/>
<dbReference type="Proteomes" id="UP000265427">
    <property type="component" value="Unassembled WGS sequence"/>
</dbReference>
<evidence type="ECO:0000313" key="6">
    <source>
        <dbReference type="EMBL" id="RHZ09370.1"/>
    </source>
</evidence>
<dbReference type="EMBL" id="QUTF01010603">
    <property type="protein sequence ID" value="RHZ31557.1"/>
    <property type="molecule type" value="Genomic_DNA"/>
</dbReference>
<comment type="caution">
    <text evidence="4">The sequence shown here is derived from an EMBL/GenBank/DDBJ whole genome shotgun (WGS) entry which is preliminary data.</text>
</comment>
<dbReference type="EMBL" id="QUTB01004164">
    <property type="protein sequence ID" value="RHY63749.1"/>
    <property type="molecule type" value="Genomic_DNA"/>
</dbReference>
<evidence type="ECO:0000313" key="9">
    <source>
        <dbReference type="Proteomes" id="UP000265716"/>
    </source>
</evidence>
<dbReference type="EMBL" id="QUTD01005016">
    <property type="protein sequence ID" value="RHY64714.1"/>
    <property type="molecule type" value="Genomic_DNA"/>
</dbReference>
<organism evidence="4 9">
    <name type="scientific">Aphanomyces astaci</name>
    <name type="common">Crayfish plague agent</name>
    <dbReference type="NCBI Taxonomy" id="112090"/>
    <lineage>
        <taxon>Eukaryota</taxon>
        <taxon>Sar</taxon>
        <taxon>Stramenopiles</taxon>
        <taxon>Oomycota</taxon>
        <taxon>Saprolegniomycetes</taxon>
        <taxon>Saprolegniales</taxon>
        <taxon>Verrucalvaceae</taxon>
        <taxon>Aphanomyces</taxon>
    </lineage>
</organism>
<dbReference type="Proteomes" id="UP000266196">
    <property type="component" value="Unassembled WGS sequence"/>
</dbReference>
<evidence type="ECO:0000313" key="13">
    <source>
        <dbReference type="Proteomes" id="UP000283543"/>
    </source>
</evidence>
<evidence type="ECO:0000313" key="12">
    <source>
        <dbReference type="Proteomes" id="UP000266643"/>
    </source>
</evidence>
<evidence type="ECO:0000313" key="1">
    <source>
        <dbReference type="EMBL" id="RHY08244.1"/>
    </source>
</evidence>
<evidence type="ECO:0000313" key="7">
    <source>
        <dbReference type="EMBL" id="RHZ31557.1"/>
    </source>
</evidence>
<evidence type="ECO:0000313" key="14">
    <source>
        <dbReference type="Proteomes" id="UP000286510"/>
    </source>
</evidence>
<evidence type="ECO:0000313" key="5">
    <source>
        <dbReference type="EMBL" id="RHY64714.1"/>
    </source>
</evidence>
<evidence type="ECO:0000313" key="11">
    <source>
        <dbReference type="Proteomes" id="UP000266239"/>
    </source>
</evidence>
<dbReference type="Proteomes" id="UP000266239">
    <property type="component" value="Unassembled WGS sequence"/>
</dbReference>
<name>A0A397DLQ8_APHAT</name>
<gene>
    <name evidence="2" type="ORF">DYB25_004400</name>
    <name evidence="7" type="ORF">DYB26_003408</name>
    <name evidence="5" type="ORF">DYB30_005136</name>
    <name evidence="6" type="ORF">DYB31_003518</name>
    <name evidence="3" type="ORF">DYB34_005656</name>
    <name evidence="1" type="ORF">DYB36_005287</name>
    <name evidence="4" type="ORF">DYB38_005579</name>
</gene>
<evidence type="ECO:0000313" key="8">
    <source>
        <dbReference type="Proteomes" id="UP000265427"/>
    </source>
</evidence>